<dbReference type="AlphaFoldDB" id="A0A835CXU2"/>
<organism evidence="2 3">
    <name type="scientific">Tetracentron sinense</name>
    <name type="common">Spur-leaf</name>
    <dbReference type="NCBI Taxonomy" id="13715"/>
    <lineage>
        <taxon>Eukaryota</taxon>
        <taxon>Viridiplantae</taxon>
        <taxon>Streptophyta</taxon>
        <taxon>Embryophyta</taxon>
        <taxon>Tracheophyta</taxon>
        <taxon>Spermatophyta</taxon>
        <taxon>Magnoliopsida</taxon>
        <taxon>Trochodendrales</taxon>
        <taxon>Trochodendraceae</taxon>
        <taxon>Tetracentron</taxon>
    </lineage>
</organism>
<feature type="domain" description="DOCKER Lobe A" evidence="1">
    <location>
        <begin position="231"/>
        <end position="273"/>
    </location>
</feature>
<dbReference type="OrthoDB" id="47328at2759"/>
<proteinExistence type="predicted"/>
<sequence>MQPQGTPENVICGRDFNPSTKKIFAPNVEAKAVIVSLHYSFDLFFVLEITEKFSIAAASHNIATDYVRLDCITSIFTSLFSRSQPLAFWKALFPALNRVFNLHGATLIARENGRFLKQVAFHLLRLALMTDVQVTEMKSDGTLQESSEALRLRKSLQEMADENRSFELLKECVLPENALVAIGEVVSENRWSWSEVKYLSGSLLLALDASLEHALLASEMTVDRYAAAESSYKLAMAYASVPDLHIIWLLRLCDAHLEMQSWAEAAQCAVAVAVAGVVMQALVGRNVDVWSRDHVPEGIRVAYEMLHIAYTLLTNIDESIPMPVTDATYYRVGFYGDRFGKLDRKEYVYREPCDVRIGDIMEKLSHIYESSIIQDFRQVKADELQSGVCYLQITAMDPVMEDEDLSSRRERVFSLSTGSMCARVRPLMQWICYSIT</sequence>
<dbReference type="Pfam" id="PF06920">
    <property type="entry name" value="DHR-2_Lobe_A"/>
    <property type="match status" value="1"/>
</dbReference>
<evidence type="ECO:0000259" key="1">
    <source>
        <dbReference type="Pfam" id="PF06920"/>
    </source>
</evidence>
<dbReference type="InterPro" id="IPR046769">
    <property type="entry name" value="DOCKER_Lobe_A"/>
</dbReference>
<evidence type="ECO:0000313" key="2">
    <source>
        <dbReference type="EMBL" id="KAF8370271.1"/>
    </source>
</evidence>
<dbReference type="GO" id="GO:0007264">
    <property type="term" value="P:small GTPase-mediated signal transduction"/>
    <property type="evidence" value="ECO:0007669"/>
    <property type="project" value="InterPro"/>
</dbReference>
<dbReference type="Gene3D" id="1.25.40.410">
    <property type="match status" value="1"/>
</dbReference>
<reference evidence="2 3" key="1">
    <citation type="submission" date="2020-04" db="EMBL/GenBank/DDBJ databases">
        <title>Plant Genome Project.</title>
        <authorList>
            <person name="Zhang R.-G."/>
        </authorList>
    </citation>
    <scope>NUCLEOTIDE SEQUENCE [LARGE SCALE GENOMIC DNA]</scope>
    <source>
        <strain evidence="2">YNK0</strain>
        <tissue evidence="2">Leaf</tissue>
    </source>
</reference>
<evidence type="ECO:0000313" key="3">
    <source>
        <dbReference type="Proteomes" id="UP000655225"/>
    </source>
</evidence>
<dbReference type="PANTHER" id="PTHR23317">
    <property type="entry name" value="DEDICATOR OF CYTOKINESIS DOCK"/>
    <property type="match status" value="1"/>
</dbReference>
<dbReference type="GO" id="GO:0005085">
    <property type="term" value="F:guanyl-nucleotide exchange factor activity"/>
    <property type="evidence" value="ECO:0007669"/>
    <property type="project" value="InterPro"/>
</dbReference>
<protein>
    <recommendedName>
        <fullName evidence="1">DOCKER Lobe A domain-containing protein</fullName>
    </recommendedName>
</protein>
<dbReference type="PANTHER" id="PTHR23317:SF76">
    <property type="entry name" value="LD20667P"/>
    <property type="match status" value="1"/>
</dbReference>
<keyword evidence="3" id="KW-1185">Reference proteome</keyword>
<dbReference type="Proteomes" id="UP000655225">
    <property type="component" value="Unassembled WGS sequence"/>
</dbReference>
<dbReference type="EMBL" id="JABCRI010000192">
    <property type="protein sequence ID" value="KAF8370271.1"/>
    <property type="molecule type" value="Genomic_DNA"/>
</dbReference>
<comment type="caution">
    <text evidence="2">The sequence shown here is derived from an EMBL/GenBank/DDBJ whole genome shotgun (WGS) entry which is preliminary data.</text>
</comment>
<accession>A0A835CXU2</accession>
<name>A0A835CXU2_TETSI</name>
<dbReference type="InterPro" id="IPR026791">
    <property type="entry name" value="DOCK"/>
</dbReference>
<dbReference type="InterPro" id="IPR043161">
    <property type="entry name" value="DOCK_C_lobe_A"/>
</dbReference>
<gene>
    <name evidence="2" type="ORF">HHK36_031691</name>
</gene>